<reference evidence="2 3" key="1">
    <citation type="submission" date="2016-02" db="EMBL/GenBank/DDBJ databases">
        <authorList>
            <person name="Teng J.L."/>
            <person name="Tang Y."/>
            <person name="Huang Y."/>
            <person name="Guo F."/>
            <person name="Wei W."/>
            <person name="Chen J.H."/>
            <person name="Wong S.Y."/>
            <person name="Lau S.K."/>
            <person name="Woo P.C."/>
        </authorList>
    </citation>
    <scope>NUCLEOTIDE SEQUENCE [LARGE SCALE GENOMIC DNA]</scope>
    <source>
        <strain evidence="2 3">JCM 13375</strain>
    </source>
</reference>
<sequence length="324" mass="33021">MNAAQKLAAYGAGLVVAFAGAYGIAGAVVPDSVVAGWERSSTSSHAGSEHQAGSSATAADTAAPAAAAIKGVSLSADGYTLGPVTAPAVPNVAGNVDFTVLDRRGEPVREFDVAHEKQLHLIAVRADGAHYQHLHPTLDAASGRWSVPVTWPEAGTYRVYADFTATGAKGSTALTRTVQVDGASVAQRREPTRTAQVDGFTATLSGDLASGGSSDLTVTITRNGAPVTGLEPYLGAYGHLVALREGDLAYLHVHATGEEPRPGATSGPDIGFAAEVPTVGRYLLYLDFQVDGVVRTAQFVVDAGQGRNEQGGNAGAAPSHGSGH</sequence>
<gene>
    <name evidence="2" type="ORF">AXK61_23075</name>
</gene>
<comment type="caution">
    <text evidence="2">The sequence shown here is derived from an EMBL/GenBank/DDBJ whole genome shotgun (WGS) entry which is preliminary data.</text>
</comment>
<evidence type="ECO:0000313" key="2">
    <source>
        <dbReference type="EMBL" id="KXO96192.1"/>
    </source>
</evidence>
<evidence type="ECO:0000256" key="1">
    <source>
        <dbReference type="SAM" id="MobiDB-lite"/>
    </source>
</evidence>
<protein>
    <submittedName>
        <fullName evidence="2">Heavy metal-binding domain-containing protein</fullName>
    </submittedName>
</protein>
<organism evidence="2 3">
    <name type="scientific">Tsukamurella pseudospumae</name>
    <dbReference type="NCBI Taxonomy" id="239498"/>
    <lineage>
        <taxon>Bacteria</taxon>
        <taxon>Bacillati</taxon>
        <taxon>Actinomycetota</taxon>
        <taxon>Actinomycetes</taxon>
        <taxon>Mycobacteriales</taxon>
        <taxon>Tsukamurellaceae</taxon>
        <taxon>Tsukamurella</taxon>
    </lineage>
</organism>
<name>A0A137ZDB8_9ACTN</name>
<evidence type="ECO:0000313" key="3">
    <source>
        <dbReference type="Proteomes" id="UP000070409"/>
    </source>
</evidence>
<keyword evidence="3" id="KW-1185">Reference proteome</keyword>
<accession>A0A137ZDB8</accession>
<dbReference type="RefSeq" id="WP_068746078.1">
    <property type="nucleotide sequence ID" value="NZ_LSRE01000019.1"/>
</dbReference>
<dbReference type="Proteomes" id="UP000070409">
    <property type="component" value="Unassembled WGS sequence"/>
</dbReference>
<proteinExistence type="predicted"/>
<feature type="region of interest" description="Disordered" evidence="1">
    <location>
        <begin position="305"/>
        <end position="324"/>
    </location>
</feature>
<dbReference type="EMBL" id="LSRE01000019">
    <property type="protein sequence ID" value="KXO96192.1"/>
    <property type="molecule type" value="Genomic_DNA"/>
</dbReference>